<dbReference type="Gene3D" id="3.30.2350.10">
    <property type="entry name" value="Pseudouridine synthase"/>
    <property type="match status" value="1"/>
</dbReference>
<dbReference type="CDD" id="cd00165">
    <property type="entry name" value="S4"/>
    <property type="match status" value="1"/>
</dbReference>
<dbReference type="GO" id="GO:0003723">
    <property type="term" value="F:RNA binding"/>
    <property type="evidence" value="ECO:0007669"/>
    <property type="project" value="InterPro"/>
</dbReference>
<dbReference type="InterPro" id="IPR006145">
    <property type="entry name" value="PsdUridine_synth_RsuA/RluA"/>
</dbReference>
<feature type="domain" description="Pseudouridine synthase RsuA/RluA-like" evidence="1">
    <location>
        <begin position="88"/>
        <end position="240"/>
    </location>
</feature>
<dbReference type="InterPro" id="IPR006224">
    <property type="entry name" value="PsdUridine_synth_RluA-like_CS"/>
</dbReference>
<dbReference type="EC" id="4.2.1.70" evidence="2"/>
<dbReference type="InterPro" id="IPR050188">
    <property type="entry name" value="RluA_PseudoU_synthase"/>
</dbReference>
<dbReference type="SUPFAM" id="SSF55174">
    <property type="entry name" value="Alpha-L RNA-binding motif"/>
    <property type="match status" value="1"/>
</dbReference>
<evidence type="ECO:0000313" key="2">
    <source>
        <dbReference type="EMBL" id="SFV70749.1"/>
    </source>
</evidence>
<dbReference type="InterPro" id="IPR006225">
    <property type="entry name" value="PsdUridine_synth_RluC/D"/>
</dbReference>
<dbReference type="GO" id="GO:0009982">
    <property type="term" value="F:pseudouridine synthase activity"/>
    <property type="evidence" value="ECO:0007669"/>
    <property type="project" value="InterPro"/>
</dbReference>
<organism evidence="2">
    <name type="scientific">hydrothermal vent metagenome</name>
    <dbReference type="NCBI Taxonomy" id="652676"/>
    <lineage>
        <taxon>unclassified sequences</taxon>
        <taxon>metagenomes</taxon>
        <taxon>ecological metagenomes</taxon>
    </lineage>
</organism>
<proteinExistence type="predicted"/>
<dbReference type="PROSITE" id="PS50889">
    <property type="entry name" value="S4"/>
    <property type="match status" value="1"/>
</dbReference>
<name>A0A1W1CY93_9ZZZZ</name>
<dbReference type="InterPro" id="IPR020103">
    <property type="entry name" value="PsdUridine_synth_cat_dom_sf"/>
</dbReference>
<evidence type="ECO:0000259" key="1">
    <source>
        <dbReference type="Pfam" id="PF00849"/>
    </source>
</evidence>
<accession>A0A1W1CY93</accession>
<keyword evidence="2" id="KW-0456">Lyase</keyword>
<dbReference type="EMBL" id="FPHI01000057">
    <property type="protein sequence ID" value="SFV70749.1"/>
    <property type="molecule type" value="Genomic_DNA"/>
</dbReference>
<dbReference type="PANTHER" id="PTHR21600">
    <property type="entry name" value="MITOCHONDRIAL RNA PSEUDOURIDINE SYNTHASE"/>
    <property type="match status" value="1"/>
</dbReference>
<dbReference type="SUPFAM" id="SSF55120">
    <property type="entry name" value="Pseudouridine synthase"/>
    <property type="match status" value="1"/>
</dbReference>
<dbReference type="NCBIfam" id="TIGR00005">
    <property type="entry name" value="rluA_subfam"/>
    <property type="match status" value="1"/>
</dbReference>
<dbReference type="GO" id="GO:0004730">
    <property type="term" value="F:pseudouridylate synthase activity"/>
    <property type="evidence" value="ECO:0007669"/>
    <property type="project" value="UniProtKB-EC"/>
</dbReference>
<gene>
    <name evidence="2" type="ORF">MNB_SV-3-459</name>
</gene>
<sequence length="291" mass="33045">MAHPYKVTSRCKLLPFLFETLSTNEGWSKKTVKQRLQGSSIFVNGQVQTKHDFIVDSGDVVQVGSAQRTGHHTNTQPQKLEIIYQDKDLIAINKPFGLLCVGTTKENKNHALALLRTQLSRGKKSEATKLWPVHRLDRDTSGILLFATSKEIREAVMDKWATTEKIYLAVVEGRPKVEADTITEPLRLDEKEYRMHVGKHKDAKSAITHYKMLESNDTRSLLEVRIETGRQHQIRAHMAHMGNAIVGDERYGKKGGRMGLHAMCLDFMHPVTYKSIRLTQNAPVDFYALLK</sequence>
<reference evidence="2" key="1">
    <citation type="submission" date="2016-10" db="EMBL/GenBank/DDBJ databases">
        <authorList>
            <person name="de Groot N.N."/>
        </authorList>
    </citation>
    <scope>NUCLEOTIDE SEQUENCE</scope>
</reference>
<dbReference type="Pfam" id="PF00849">
    <property type="entry name" value="PseudoU_synth_2"/>
    <property type="match status" value="1"/>
</dbReference>
<dbReference type="AlphaFoldDB" id="A0A1W1CY93"/>
<protein>
    <submittedName>
        <fullName evidence="2">Ribosomal large subunit pseudouridine synthase A</fullName>
        <ecNumber evidence="2">4.2.1.70</ecNumber>
    </submittedName>
</protein>
<dbReference type="CDD" id="cd02869">
    <property type="entry name" value="PseudoU_synth_RluA_like"/>
    <property type="match status" value="1"/>
</dbReference>
<dbReference type="PROSITE" id="PS01129">
    <property type="entry name" value="PSI_RLU"/>
    <property type="match status" value="1"/>
</dbReference>